<dbReference type="RefSeq" id="WP_075366941.1">
    <property type="nucleotide sequence ID" value="NZ_MLBF01000060.1"/>
</dbReference>
<dbReference type="NCBIfam" id="TIGR03911">
    <property type="entry name" value="pyrrolys_PylD"/>
    <property type="match status" value="1"/>
</dbReference>
<evidence type="ECO:0000259" key="1">
    <source>
        <dbReference type="Pfam" id="PF01262"/>
    </source>
</evidence>
<keyword evidence="4" id="KW-1185">Reference proteome</keyword>
<sequence length="272" mass="28817">MTRLKEDDVNEIATSMVDYDTELVRRTGSSLKGIAANAVGRELSALYNQQPQVAVIPMTCGQGIINGFVESVASIISYLGFNTVVTESRDAGGVAEAVQNGADILFMADDDRFVALNIKTGKVSDNGEATGKGYVAGLERMCKGLRDKKVLLIGAGPVGNGAALALARFGAVVSVYDINLPSSQRLTGELGKQGYAVTIETDLEEALSRHRILLDACPAGDIIKSKHIAEDTMIAAPGIPLGVQEDDVKLLSERLLHDPLQIGVATMLFDVL</sequence>
<name>A0A1Q8QIU1_9FIRM</name>
<dbReference type="InterPro" id="IPR007698">
    <property type="entry name" value="AlaDH/PNT_NAD(H)-bd"/>
</dbReference>
<dbReference type="Pfam" id="PF01262">
    <property type="entry name" value="AlaDh_PNT_C"/>
    <property type="match status" value="1"/>
</dbReference>
<dbReference type="InterPro" id="IPR048757">
    <property type="entry name" value="PylD_N"/>
</dbReference>
<protein>
    <submittedName>
        <fullName evidence="3">Proline reductase for pyrrolysine biosynthesis</fullName>
    </submittedName>
</protein>
<evidence type="ECO:0000313" key="3">
    <source>
        <dbReference type="EMBL" id="OLN27267.1"/>
    </source>
</evidence>
<dbReference type="SUPFAM" id="SSF51735">
    <property type="entry name" value="NAD(P)-binding Rossmann-fold domains"/>
    <property type="match status" value="1"/>
</dbReference>
<dbReference type="Proteomes" id="UP000186102">
    <property type="component" value="Unassembled WGS sequence"/>
</dbReference>
<dbReference type="Gene3D" id="3.40.50.12150">
    <property type="match status" value="1"/>
</dbReference>
<dbReference type="AlphaFoldDB" id="A0A1Q8QIU1"/>
<comment type="caution">
    <text evidence="3">The sequence shown here is derived from an EMBL/GenBank/DDBJ whole genome shotgun (WGS) entry which is preliminary data.</text>
</comment>
<dbReference type="Pfam" id="PF21455">
    <property type="entry name" value="PylD_N"/>
    <property type="match status" value="1"/>
</dbReference>
<reference evidence="3 4" key="1">
    <citation type="submission" date="2016-09" db="EMBL/GenBank/DDBJ databases">
        <title>Complete genome of Desulfosporosinus sp. OL.</title>
        <authorList>
            <person name="Mardanov A."/>
            <person name="Beletsky A."/>
            <person name="Panova A."/>
            <person name="Karnachuk O."/>
            <person name="Ravin N."/>
        </authorList>
    </citation>
    <scope>NUCLEOTIDE SEQUENCE [LARGE SCALE GENOMIC DNA]</scope>
    <source>
        <strain evidence="3 4">OL</strain>
    </source>
</reference>
<dbReference type="InterPro" id="IPR023914">
    <property type="entry name" value="Pyrrolys_PylD"/>
</dbReference>
<feature type="domain" description="Pyrrolysine biosynthesis protein PylD N-terminal" evidence="2">
    <location>
        <begin position="9"/>
        <end position="124"/>
    </location>
</feature>
<evidence type="ECO:0000313" key="4">
    <source>
        <dbReference type="Proteomes" id="UP000186102"/>
    </source>
</evidence>
<proteinExistence type="predicted"/>
<dbReference type="OrthoDB" id="5418995at2"/>
<evidence type="ECO:0000259" key="2">
    <source>
        <dbReference type="Pfam" id="PF21455"/>
    </source>
</evidence>
<accession>A0A1Q8QIU1</accession>
<dbReference type="EMBL" id="MLBF01000060">
    <property type="protein sequence ID" value="OLN27267.1"/>
    <property type="molecule type" value="Genomic_DNA"/>
</dbReference>
<organism evidence="3 4">
    <name type="scientific">Desulfosporosinus metallidurans</name>
    <dbReference type="NCBI Taxonomy" id="1888891"/>
    <lineage>
        <taxon>Bacteria</taxon>
        <taxon>Bacillati</taxon>
        <taxon>Bacillota</taxon>
        <taxon>Clostridia</taxon>
        <taxon>Eubacteriales</taxon>
        <taxon>Desulfitobacteriaceae</taxon>
        <taxon>Desulfosporosinus</taxon>
    </lineage>
</organism>
<dbReference type="InterPro" id="IPR036291">
    <property type="entry name" value="NAD(P)-bd_dom_sf"/>
</dbReference>
<dbReference type="STRING" id="1888891.DSOL_4617"/>
<gene>
    <name evidence="3" type="ORF">DSOL_4617</name>
</gene>
<feature type="domain" description="Alanine dehydrogenase/pyridine nucleotide transhydrogenase NAD(H)-binding" evidence="1">
    <location>
        <begin position="142"/>
        <end position="196"/>
    </location>
</feature>
<dbReference type="Gene3D" id="3.40.50.720">
    <property type="entry name" value="NAD(P)-binding Rossmann-like Domain"/>
    <property type="match status" value="1"/>
</dbReference>